<accession>A0A1B2HUE7</accession>
<reference evidence="2 3" key="1">
    <citation type="submission" date="2016-07" db="EMBL/GenBank/DDBJ databases">
        <title>Complete genome sequence of the Lentzea guizhouensis DHS C013.</title>
        <authorList>
            <person name="Cao C."/>
        </authorList>
    </citation>
    <scope>NUCLEOTIDE SEQUENCE [LARGE SCALE GENOMIC DNA]</scope>
    <source>
        <strain evidence="2 3">DHS C013</strain>
    </source>
</reference>
<protein>
    <submittedName>
        <fullName evidence="2">Uncharacterized protein</fullName>
    </submittedName>
</protein>
<proteinExistence type="predicted"/>
<sequence>MATVVERARTRCGPSLDAALAAAAVAHGDTRVRTAVITRVLGLTRRDDVAWRALFGTATPTTAEVLKVLTTYERTSKDVAEAVFGALKTLGRAELDVLAMLADRRHLPTTAGWRRVVEDDLRLRGWLDRPSARTASELEKVHDTAVTARAHQIVHVLLEKAGTETAAAAVRHAGSAVLAVLCRELPRRWAQSDATAARAVGLAYLAASSDHCAEALTDEVENRLGRFAVTAKEERIAEIAQMPGLLSRREAADWLRFVAGMRQHHAESRKRSAKPVPRSPAKKPPPRAGLWPFSRKGGD</sequence>
<name>A0A1B2HUE7_9PSEU</name>
<keyword evidence="3" id="KW-1185">Reference proteome</keyword>
<dbReference type="STRING" id="1586287.BBK82_40425"/>
<dbReference type="RefSeq" id="WP_065919641.1">
    <property type="nucleotide sequence ID" value="NZ_CP016793.1"/>
</dbReference>
<evidence type="ECO:0000313" key="3">
    <source>
        <dbReference type="Proteomes" id="UP000093053"/>
    </source>
</evidence>
<dbReference type="KEGG" id="led:BBK82_40425"/>
<organism evidence="2 3">
    <name type="scientific">Lentzea guizhouensis</name>
    <dbReference type="NCBI Taxonomy" id="1586287"/>
    <lineage>
        <taxon>Bacteria</taxon>
        <taxon>Bacillati</taxon>
        <taxon>Actinomycetota</taxon>
        <taxon>Actinomycetes</taxon>
        <taxon>Pseudonocardiales</taxon>
        <taxon>Pseudonocardiaceae</taxon>
        <taxon>Lentzea</taxon>
    </lineage>
</organism>
<evidence type="ECO:0000256" key="1">
    <source>
        <dbReference type="SAM" id="MobiDB-lite"/>
    </source>
</evidence>
<feature type="region of interest" description="Disordered" evidence="1">
    <location>
        <begin position="265"/>
        <end position="299"/>
    </location>
</feature>
<dbReference type="Proteomes" id="UP000093053">
    <property type="component" value="Chromosome"/>
</dbReference>
<evidence type="ECO:0000313" key="2">
    <source>
        <dbReference type="EMBL" id="ANZ41305.1"/>
    </source>
</evidence>
<dbReference type="AlphaFoldDB" id="A0A1B2HUE7"/>
<gene>
    <name evidence="2" type="ORF">BBK82_40425</name>
</gene>
<dbReference type="EMBL" id="CP016793">
    <property type="protein sequence ID" value="ANZ41305.1"/>
    <property type="molecule type" value="Genomic_DNA"/>
</dbReference>